<reference evidence="1" key="1">
    <citation type="journal article" date="2020" name="bioRxiv">
        <title>Comparative genomics of Chlamydomonas.</title>
        <authorList>
            <person name="Craig R.J."/>
            <person name="Hasan A.R."/>
            <person name="Ness R.W."/>
            <person name="Keightley P.D."/>
        </authorList>
    </citation>
    <scope>NUCLEOTIDE SEQUENCE</scope>
    <source>
        <strain evidence="1">CCAP 11/70</strain>
    </source>
</reference>
<keyword evidence="2" id="KW-1185">Reference proteome</keyword>
<sequence length="453" mass="49152">MLLRGCRPADVVIRGCARDHGLALLRPFLDISRWASLSTTRLELHMDLLASVPQQVAAAFPQLRTLAVEMQEEADTVALASALQLLASALQLLAPRLHCIHFDDKGMSFDAQPALTEALCGAMQLKELRMSCFGLMTWEAAGPVASLVGLRCLSFAKAGSEVASPLLLPLTGLTYLSTSYMPDRLLLASQSRLVKLDSSADLDASCLSCLPSLKSLKCGSLYAPDGSGPWPLPPKLTHLTLDRQHPQQLPLLLGRSRPALSICVCFPLESGQGEDALPRKEEEQALCQAAERLSVLGAASSSVSVIPETLLSNDVLGPGPRNNAPWMEALLGMQLTKLELHVPLSGEDFHILARATRLQDLDLDPVQMWPELLLLGSLPALGELALGLDVDETLDEPDALWPVLALLQASAVVNVYIQYDEHVHPAARAWIREMMLRLRLDGSRLSMWGEQVA</sequence>
<accession>A0A836C3W6</accession>
<proteinExistence type="predicted"/>
<dbReference type="Proteomes" id="UP000612055">
    <property type="component" value="Unassembled WGS sequence"/>
</dbReference>
<evidence type="ECO:0000313" key="2">
    <source>
        <dbReference type="Proteomes" id="UP000612055"/>
    </source>
</evidence>
<protein>
    <submittedName>
        <fullName evidence="1">Uncharacterized protein</fullName>
    </submittedName>
</protein>
<dbReference type="AlphaFoldDB" id="A0A836C3W6"/>
<name>A0A836C3W6_9CHLO</name>
<dbReference type="SUPFAM" id="SSF52047">
    <property type="entry name" value="RNI-like"/>
    <property type="match status" value="1"/>
</dbReference>
<comment type="caution">
    <text evidence="1">The sequence shown here is derived from an EMBL/GenBank/DDBJ whole genome shotgun (WGS) entry which is preliminary data.</text>
</comment>
<evidence type="ECO:0000313" key="1">
    <source>
        <dbReference type="EMBL" id="KAG2498129.1"/>
    </source>
</evidence>
<dbReference type="EMBL" id="JAEHOE010000011">
    <property type="protein sequence ID" value="KAG2498129.1"/>
    <property type="molecule type" value="Genomic_DNA"/>
</dbReference>
<gene>
    <name evidence="1" type="ORF">HYH03_003887</name>
</gene>
<organism evidence="1 2">
    <name type="scientific">Edaphochlamys debaryana</name>
    <dbReference type="NCBI Taxonomy" id="47281"/>
    <lineage>
        <taxon>Eukaryota</taxon>
        <taxon>Viridiplantae</taxon>
        <taxon>Chlorophyta</taxon>
        <taxon>core chlorophytes</taxon>
        <taxon>Chlorophyceae</taxon>
        <taxon>CS clade</taxon>
        <taxon>Chlamydomonadales</taxon>
        <taxon>Chlamydomonadales incertae sedis</taxon>
        <taxon>Edaphochlamys</taxon>
    </lineage>
</organism>